<dbReference type="RefSeq" id="WP_214155393.1">
    <property type="nucleotide sequence ID" value="NZ_JAHBAY010000003.1"/>
</dbReference>
<organism evidence="2 3">
    <name type="scientific">Kineosporia corallincola</name>
    <dbReference type="NCBI Taxonomy" id="2835133"/>
    <lineage>
        <taxon>Bacteria</taxon>
        <taxon>Bacillati</taxon>
        <taxon>Actinomycetota</taxon>
        <taxon>Actinomycetes</taxon>
        <taxon>Kineosporiales</taxon>
        <taxon>Kineosporiaceae</taxon>
        <taxon>Kineosporia</taxon>
    </lineage>
</organism>
<evidence type="ECO:0000313" key="2">
    <source>
        <dbReference type="EMBL" id="MBT0769105.1"/>
    </source>
</evidence>
<name>A0ABS5TDH2_9ACTN</name>
<evidence type="ECO:0000256" key="1">
    <source>
        <dbReference type="SAM" id="MobiDB-lite"/>
    </source>
</evidence>
<keyword evidence="3" id="KW-1185">Reference proteome</keyword>
<gene>
    <name evidence="2" type="ORF">KIH74_09255</name>
</gene>
<proteinExistence type="predicted"/>
<feature type="compositionally biased region" description="Basic and acidic residues" evidence="1">
    <location>
        <begin position="41"/>
        <end position="54"/>
    </location>
</feature>
<protein>
    <submittedName>
        <fullName evidence="2">Uncharacterized protein</fullName>
    </submittedName>
</protein>
<feature type="region of interest" description="Disordered" evidence="1">
    <location>
        <begin position="41"/>
        <end position="61"/>
    </location>
</feature>
<sequence>MDTVSAGGEEIGAAIRAISPNAAQAARGGDAGQDFAVVAEEAGHRGHLPADRSRRSPRCRP</sequence>
<accession>A0ABS5TDH2</accession>
<reference evidence="2 3" key="1">
    <citation type="submission" date="2021-05" db="EMBL/GenBank/DDBJ databases">
        <title>Kineosporia and Streptomyces sp. nov. two new marine actinobacteria isolated from Coral.</title>
        <authorList>
            <person name="Buangrab K."/>
            <person name="Sutthacheep M."/>
            <person name="Yeemin T."/>
            <person name="Harunari E."/>
            <person name="Igarashi Y."/>
            <person name="Kanchanasin P."/>
            <person name="Tanasupawat S."/>
            <person name="Phongsopitanun W."/>
        </authorList>
    </citation>
    <scope>NUCLEOTIDE SEQUENCE [LARGE SCALE GENOMIC DNA]</scope>
    <source>
        <strain evidence="2 3">J2-2</strain>
    </source>
</reference>
<comment type="caution">
    <text evidence="2">The sequence shown here is derived from an EMBL/GenBank/DDBJ whole genome shotgun (WGS) entry which is preliminary data.</text>
</comment>
<dbReference type="EMBL" id="JAHBAY010000003">
    <property type="protein sequence ID" value="MBT0769105.1"/>
    <property type="molecule type" value="Genomic_DNA"/>
</dbReference>
<evidence type="ECO:0000313" key="3">
    <source>
        <dbReference type="Proteomes" id="UP001197247"/>
    </source>
</evidence>
<dbReference type="Proteomes" id="UP001197247">
    <property type="component" value="Unassembled WGS sequence"/>
</dbReference>